<dbReference type="RefSeq" id="WP_132509453.1">
    <property type="nucleotide sequence ID" value="NZ_SMKP01000042.1"/>
</dbReference>
<organism evidence="6 7">
    <name type="scientific">Nonomuraea diastatica</name>
    <dbReference type="NCBI Taxonomy" id="1848329"/>
    <lineage>
        <taxon>Bacteria</taxon>
        <taxon>Bacillati</taxon>
        <taxon>Actinomycetota</taxon>
        <taxon>Actinomycetes</taxon>
        <taxon>Streptosporangiales</taxon>
        <taxon>Streptosporangiaceae</taxon>
        <taxon>Nonomuraea</taxon>
    </lineage>
</organism>
<dbReference type="PANTHER" id="PTHR33392">
    <property type="entry name" value="POLYISOPRENYL-TEICHOIC ACID--PEPTIDOGLYCAN TEICHOIC ACID TRANSFERASE TAGU"/>
    <property type="match status" value="1"/>
</dbReference>
<evidence type="ECO:0000313" key="6">
    <source>
        <dbReference type="EMBL" id="TDD20704.1"/>
    </source>
</evidence>
<evidence type="ECO:0000259" key="4">
    <source>
        <dbReference type="Pfam" id="PF03816"/>
    </source>
</evidence>
<keyword evidence="7" id="KW-1185">Reference proteome</keyword>
<reference evidence="6 7" key="1">
    <citation type="submission" date="2019-03" db="EMBL/GenBank/DDBJ databases">
        <title>Draft genome sequences of novel Actinobacteria.</title>
        <authorList>
            <person name="Sahin N."/>
            <person name="Ay H."/>
            <person name="Saygin H."/>
        </authorList>
    </citation>
    <scope>NUCLEOTIDE SEQUENCE [LARGE SCALE GENOMIC DNA]</scope>
    <source>
        <strain evidence="6 7">KC712</strain>
    </source>
</reference>
<gene>
    <name evidence="6" type="ORF">E1294_16775</name>
</gene>
<feature type="region of interest" description="Disordered" evidence="2">
    <location>
        <begin position="1"/>
        <end position="57"/>
    </location>
</feature>
<evidence type="ECO:0000259" key="5">
    <source>
        <dbReference type="Pfam" id="PF13399"/>
    </source>
</evidence>
<evidence type="ECO:0000256" key="1">
    <source>
        <dbReference type="ARBA" id="ARBA00006068"/>
    </source>
</evidence>
<evidence type="ECO:0000313" key="7">
    <source>
        <dbReference type="Proteomes" id="UP000294543"/>
    </source>
</evidence>
<feature type="domain" description="Cell envelope-related transcriptional attenuator" evidence="4">
    <location>
        <begin position="144"/>
        <end position="299"/>
    </location>
</feature>
<dbReference type="InterPro" id="IPR004474">
    <property type="entry name" value="LytR_CpsA_psr"/>
</dbReference>
<proteinExistence type="inferred from homology"/>
<dbReference type="Pfam" id="PF13399">
    <property type="entry name" value="LytR_C"/>
    <property type="match status" value="1"/>
</dbReference>
<dbReference type="InterPro" id="IPR027381">
    <property type="entry name" value="LytR/CpsA/Psr_C"/>
</dbReference>
<dbReference type="AlphaFoldDB" id="A0A4R4WSY9"/>
<feature type="compositionally biased region" description="Low complexity" evidence="2">
    <location>
        <begin position="23"/>
        <end position="34"/>
    </location>
</feature>
<sequence>MSDYRGAPVADFPHDHRGAHSQPGSRMARRAAGSAPPPPTPPDDGPPRGHRGGGGQGGKMRVLAWVSIGVTSLMVAGALTGYVVYRDAFGNIRQKSVNDDIINPRPAETGALNVLLVGSDTRAGEGNARYGQEDARKADGGGKRTDTIILMHISPDRDQARLISFPRDSMVQIPKCKNETTKQEMAPRRDMINSAYNSGGIACTISTLETLTGIRINHFVEVDFSGFKNIVDALGGIEICLKSGVNDKASKLVLPPGKSLLNGEKALGYVRLRKYGDGSDIQRIKRQQIFLSKVVAKATSSELLTDVGKLRDFIAAAAGSVTMDPSLANDTEKLISIAMSAKELTAGGVKFITVPWVPDPENPEARVVWKEPDAGKLFTAIKTDTQIAEASPSASASAKPKITVKPEQVRVQVLNGTKTFGKAREVADQLAEQGFKVVGLGNYEAPGGASLPKSEIHYAKSIDTAPDYADALAKSVLPKPSPASGKVKATGAQPYTSTTTSTGASKLKGTPVIQFVIGEDFDSVKVSKLPDSVEKSAITASEQKNVCT</sequence>
<feature type="transmembrane region" description="Helical" evidence="3">
    <location>
        <begin position="62"/>
        <end position="85"/>
    </location>
</feature>
<evidence type="ECO:0000256" key="3">
    <source>
        <dbReference type="SAM" id="Phobius"/>
    </source>
</evidence>
<dbReference type="PANTHER" id="PTHR33392:SF6">
    <property type="entry name" value="POLYISOPRENYL-TEICHOIC ACID--PEPTIDOGLYCAN TEICHOIC ACID TRANSFERASE TAGU"/>
    <property type="match status" value="1"/>
</dbReference>
<dbReference type="Gene3D" id="3.40.630.190">
    <property type="entry name" value="LCP protein"/>
    <property type="match status" value="1"/>
</dbReference>
<keyword evidence="3" id="KW-1133">Transmembrane helix</keyword>
<dbReference type="Pfam" id="PF03816">
    <property type="entry name" value="LytR_cpsA_psr"/>
    <property type="match status" value="1"/>
</dbReference>
<feature type="compositionally biased region" description="Polar residues" evidence="2">
    <location>
        <begin position="493"/>
        <end position="503"/>
    </location>
</feature>
<keyword evidence="3" id="KW-0472">Membrane</keyword>
<feature type="region of interest" description="Disordered" evidence="2">
    <location>
        <begin position="480"/>
        <end position="503"/>
    </location>
</feature>
<dbReference type="Gene3D" id="3.30.70.2390">
    <property type="match status" value="1"/>
</dbReference>
<keyword evidence="3" id="KW-0812">Transmembrane</keyword>
<accession>A0A4R4WSY9</accession>
<dbReference type="InterPro" id="IPR050922">
    <property type="entry name" value="LytR/CpsA/Psr_CW_biosynth"/>
</dbReference>
<dbReference type="EMBL" id="SMKP01000042">
    <property type="protein sequence ID" value="TDD20704.1"/>
    <property type="molecule type" value="Genomic_DNA"/>
</dbReference>
<dbReference type="Proteomes" id="UP000294543">
    <property type="component" value="Unassembled WGS sequence"/>
</dbReference>
<dbReference type="NCBIfam" id="TIGR00350">
    <property type="entry name" value="lytR_cpsA_psr"/>
    <property type="match status" value="1"/>
</dbReference>
<feature type="domain" description="LytR/CpsA/Psr regulator C-terminal" evidence="5">
    <location>
        <begin position="408"/>
        <end position="521"/>
    </location>
</feature>
<feature type="compositionally biased region" description="Pro residues" evidence="2">
    <location>
        <begin position="35"/>
        <end position="44"/>
    </location>
</feature>
<protein>
    <submittedName>
        <fullName evidence="6">LytR family transcriptional regulator</fullName>
    </submittedName>
</protein>
<comment type="caution">
    <text evidence="6">The sequence shown here is derived from an EMBL/GenBank/DDBJ whole genome shotgun (WGS) entry which is preliminary data.</text>
</comment>
<name>A0A4R4WSY9_9ACTN</name>
<evidence type="ECO:0000256" key="2">
    <source>
        <dbReference type="SAM" id="MobiDB-lite"/>
    </source>
</evidence>
<comment type="similarity">
    <text evidence="1">Belongs to the LytR/CpsA/Psr (LCP) family.</text>
</comment>
<dbReference type="OrthoDB" id="3759589at2"/>